<dbReference type="Proteomes" id="UP000681290">
    <property type="component" value="Unassembled WGS sequence"/>
</dbReference>
<keyword evidence="2" id="KW-1277">Toxin-antitoxin system</keyword>
<reference evidence="3 4" key="1">
    <citation type="submission" date="2021-03" db="EMBL/GenBank/DDBJ databases">
        <title>Antimicrobial resistance genes in bacteria isolated from Japanese honey, and their potential for conferring macrolide and lincosamide resistance in the American foulbrood pathogen Paenibacillus larvae.</title>
        <authorList>
            <person name="Okamoto M."/>
            <person name="Kumagai M."/>
            <person name="Kanamori H."/>
            <person name="Takamatsu D."/>
        </authorList>
    </citation>
    <scope>NUCLEOTIDE SEQUENCE [LARGE SCALE GENOMIC DNA]</scope>
    <source>
        <strain evidence="3 4">J15TS10</strain>
    </source>
</reference>
<evidence type="ECO:0000256" key="1">
    <source>
        <dbReference type="ARBA" id="ARBA00007521"/>
    </source>
</evidence>
<evidence type="ECO:0008006" key="5">
    <source>
        <dbReference type="Google" id="ProtNLM"/>
    </source>
</evidence>
<sequence length="111" mass="13153">MIMSSFFMHHNRGDIYLVLYPFDDKELEKLRPGIILDTMENRSIVIKVTSHAERSNDPGDIEIRYWREAGLKQPSVARCSQFVPLDHKKIQQYLGQLQKEDLLNVLERFYK</sequence>
<accession>A0ABQ4MYW6</accession>
<organism evidence="3 4">
    <name type="scientific">Paenibacillus woosongensis</name>
    <dbReference type="NCBI Taxonomy" id="307580"/>
    <lineage>
        <taxon>Bacteria</taxon>
        <taxon>Bacillati</taxon>
        <taxon>Bacillota</taxon>
        <taxon>Bacilli</taxon>
        <taxon>Bacillales</taxon>
        <taxon>Paenibacillaceae</taxon>
        <taxon>Paenibacillus</taxon>
    </lineage>
</organism>
<dbReference type="InterPro" id="IPR011067">
    <property type="entry name" value="Plasmid_toxin/cell-grow_inhib"/>
</dbReference>
<dbReference type="SUPFAM" id="SSF50118">
    <property type="entry name" value="Cell growth inhibitor/plasmid maintenance toxic component"/>
    <property type="match status" value="1"/>
</dbReference>
<evidence type="ECO:0000313" key="4">
    <source>
        <dbReference type="Proteomes" id="UP000681290"/>
    </source>
</evidence>
<evidence type="ECO:0000313" key="3">
    <source>
        <dbReference type="EMBL" id="GIP61123.1"/>
    </source>
</evidence>
<gene>
    <name evidence="3" type="ORF">J15TS10_49370</name>
</gene>
<dbReference type="Pfam" id="PF02452">
    <property type="entry name" value="PemK_toxin"/>
    <property type="match status" value="1"/>
</dbReference>
<comment type="similarity">
    <text evidence="1">Belongs to the PemK/MazF family.</text>
</comment>
<keyword evidence="4" id="KW-1185">Reference proteome</keyword>
<dbReference type="InterPro" id="IPR003477">
    <property type="entry name" value="PemK-like"/>
</dbReference>
<dbReference type="Gene3D" id="2.30.30.110">
    <property type="match status" value="1"/>
</dbReference>
<name>A0ABQ4MYW6_9BACL</name>
<dbReference type="EMBL" id="BOSM01000014">
    <property type="protein sequence ID" value="GIP61123.1"/>
    <property type="molecule type" value="Genomic_DNA"/>
</dbReference>
<comment type="caution">
    <text evidence="3">The sequence shown here is derived from an EMBL/GenBank/DDBJ whole genome shotgun (WGS) entry which is preliminary data.</text>
</comment>
<proteinExistence type="inferred from homology"/>
<evidence type="ECO:0000256" key="2">
    <source>
        <dbReference type="ARBA" id="ARBA00022649"/>
    </source>
</evidence>
<protein>
    <recommendedName>
        <fullName evidence="5">PemK-like protein</fullName>
    </recommendedName>
</protein>